<proteinExistence type="predicted"/>
<dbReference type="OrthoDB" id="672976at2759"/>
<comment type="caution">
    <text evidence="2">The sequence shown here is derived from an EMBL/GenBank/DDBJ whole genome shotgun (WGS) entry which is preliminary data.</text>
</comment>
<name>A0A3L6T5Y7_PANMI</name>
<sequence length="433" mass="49950">MRLRRWLTDAQRYAVYTSLHAKSRNGKLPKKATKEVATFFHAHIRVIQRIWRCACEQIALGQEVDVSNRRTGRVGCKKVQLDHSQMASIPLNRRSTLKSLAKSLDVSVSTLHRKFKLGEIRCHSSTLKPLLRESNKRDRLKFCILMLDQATLGDAEPKFIDIQNIVHIDEKWYFMTKKGRKYYLPEEDDPVRAVQNKNSIGKVMFVTAVARPKYDGQGDLIFSGKLRVWAFVKEVPAARRSQNRERGTLETKSIIVNKDVMRQYLIEKVIPAIEDKWPQEDRDKTIFIQQDNARTHVLPNDPAFLEAVARTGLDIRLMQQSANSPDMNVLDLGFFNSIQSLTDCGNPETIEELIYNVEKEFEEYNETLLNRVFLSLQSCMKEVMRIGGENGYKLPHMNKQRLEREGKLPNRLSCENGLYAIALAHLAQFDRVS</sequence>
<dbReference type="PANTHER" id="PTHR47169">
    <property type="entry name" value="OS01G0541250 PROTEIN"/>
    <property type="match status" value="1"/>
</dbReference>
<dbReference type="PANTHER" id="PTHR47169:SF2">
    <property type="entry name" value="OS01G0541250 PROTEIN"/>
    <property type="match status" value="1"/>
</dbReference>
<dbReference type="InterPro" id="IPR036397">
    <property type="entry name" value="RNaseH_sf"/>
</dbReference>
<reference evidence="3" key="1">
    <citation type="journal article" date="2019" name="Nat. Commun.">
        <title>The genome of broomcorn millet.</title>
        <authorList>
            <person name="Zou C."/>
            <person name="Miki D."/>
            <person name="Li D."/>
            <person name="Tang Q."/>
            <person name="Xiao L."/>
            <person name="Rajput S."/>
            <person name="Deng P."/>
            <person name="Jia W."/>
            <person name="Huang R."/>
            <person name="Zhang M."/>
            <person name="Sun Y."/>
            <person name="Hu J."/>
            <person name="Fu X."/>
            <person name="Schnable P.S."/>
            <person name="Li F."/>
            <person name="Zhang H."/>
            <person name="Feng B."/>
            <person name="Zhu X."/>
            <person name="Liu R."/>
            <person name="Schnable J.C."/>
            <person name="Zhu J.-K."/>
            <person name="Zhang H."/>
        </authorList>
    </citation>
    <scope>NUCLEOTIDE SEQUENCE [LARGE SCALE GENOMIC DNA]</scope>
</reference>
<keyword evidence="3" id="KW-1185">Reference proteome</keyword>
<dbReference type="STRING" id="4540.A0A3L6T5Y7"/>
<organism evidence="2 3">
    <name type="scientific">Panicum miliaceum</name>
    <name type="common">Proso millet</name>
    <name type="synonym">Broomcorn millet</name>
    <dbReference type="NCBI Taxonomy" id="4540"/>
    <lineage>
        <taxon>Eukaryota</taxon>
        <taxon>Viridiplantae</taxon>
        <taxon>Streptophyta</taxon>
        <taxon>Embryophyta</taxon>
        <taxon>Tracheophyta</taxon>
        <taxon>Spermatophyta</taxon>
        <taxon>Magnoliopsida</taxon>
        <taxon>Liliopsida</taxon>
        <taxon>Poales</taxon>
        <taxon>Poaceae</taxon>
        <taxon>PACMAD clade</taxon>
        <taxon>Panicoideae</taxon>
        <taxon>Panicodae</taxon>
        <taxon>Paniceae</taxon>
        <taxon>Panicinae</taxon>
        <taxon>Panicum</taxon>
        <taxon>Panicum sect. Panicum</taxon>
    </lineage>
</organism>
<dbReference type="Pfam" id="PF24964">
    <property type="entry name" value="DUF7769"/>
    <property type="match status" value="1"/>
</dbReference>
<dbReference type="GO" id="GO:0003676">
    <property type="term" value="F:nucleic acid binding"/>
    <property type="evidence" value="ECO:0007669"/>
    <property type="project" value="InterPro"/>
</dbReference>
<dbReference type="InterPro" id="IPR056671">
    <property type="entry name" value="DUF7769"/>
</dbReference>
<gene>
    <name evidence="2" type="ORF">C2845_PM03G27170</name>
</gene>
<evidence type="ECO:0000313" key="3">
    <source>
        <dbReference type="Proteomes" id="UP000275267"/>
    </source>
</evidence>
<accession>A0A3L6T5Y7</accession>
<feature type="domain" description="DUF7769" evidence="1">
    <location>
        <begin position="7"/>
        <end position="61"/>
    </location>
</feature>
<dbReference type="Proteomes" id="UP000275267">
    <property type="component" value="Unassembled WGS sequence"/>
</dbReference>
<dbReference type="AlphaFoldDB" id="A0A3L6T5Y7"/>
<dbReference type="EMBL" id="PQIB02000002">
    <property type="protein sequence ID" value="RLN33604.1"/>
    <property type="molecule type" value="Genomic_DNA"/>
</dbReference>
<protein>
    <recommendedName>
        <fullName evidence="1">DUF7769 domain-containing protein</fullName>
    </recommendedName>
</protein>
<evidence type="ECO:0000313" key="2">
    <source>
        <dbReference type="EMBL" id="RLN33604.1"/>
    </source>
</evidence>
<dbReference type="Gene3D" id="3.30.420.10">
    <property type="entry name" value="Ribonuclease H-like superfamily/Ribonuclease H"/>
    <property type="match status" value="1"/>
</dbReference>
<evidence type="ECO:0000259" key="1">
    <source>
        <dbReference type="Pfam" id="PF24964"/>
    </source>
</evidence>